<organism evidence="3 4">
    <name type="scientific">Clostridium gasigenes</name>
    <dbReference type="NCBI Taxonomy" id="94869"/>
    <lineage>
        <taxon>Bacteria</taxon>
        <taxon>Bacillati</taxon>
        <taxon>Bacillota</taxon>
        <taxon>Clostridia</taxon>
        <taxon>Eubacteriales</taxon>
        <taxon>Clostridiaceae</taxon>
        <taxon>Clostridium</taxon>
    </lineage>
</organism>
<dbReference type="Pfam" id="PF18765">
    <property type="entry name" value="Polbeta"/>
    <property type="match status" value="1"/>
</dbReference>
<dbReference type="Proteomes" id="UP000585258">
    <property type="component" value="Unassembled WGS sequence"/>
</dbReference>
<keyword evidence="4" id="KW-1185">Reference proteome</keyword>
<accession>A0A1H0V9Z6</accession>
<feature type="domain" description="Polymerase beta nucleotidyltransferase" evidence="1">
    <location>
        <begin position="6"/>
        <end position="93"/>
    </location>
</feature>
<dbReference type="RefSeq" id="WP_089972272.1">
    <property type="nucleotide sequence ID" value="NZ_FNJM01000015.1"/>
</dbReference>
<evidence type="ECO:0000313" key="4">
    <source>
        <dbReference type="Proteomes" id="UP000198597"/>
    </source>
</evidence>
<dbReference type="STRING" id="94869.SAMN04488529_11517"/>
<reference evidence="2 5" key="2">
    <citation type="submission" date="2020-08" db="EMBL/GenBank/DDBJ databases">
        <title>Clostridia isolated from Swiss meat.</title>
        <authorList>
            <person name="Wambui J."/>
            <person name="Stevens M.J.A."/>
            <person name="Stephan R."/>
        </authorList>
    </citation>
    <scope>NUCLEOTIDE SEQUENCE [LARGE SCALE GENOMIC DNA]</scope>
    <source>
        <strain evidence="2 5">CM001</strain>
    </source>
</reference>
<dbReference type="AlphaFoldDB" id="A0A1H0V9Z6"/>
<dbReference type="OrthoDB" id="9803106at2"/>
<keyword evidence="3" id="KW-0808">Transferase</keyword>
<dbReference type="PANTHER" id="PTHR43852:SF3">
    <property type="entry name" value="NUCLEOTIDYLTRANSFERASE"/>
    <property type="match status" value="1"/>
</dbReference>
<dbReference type="InterPro" id="IPR052930">
    <property type="entry name" value="TA_antitoxin_MntA"/>
</dbReference>
<dbReference type="EMBL" id="JACKWY010000003">
    <property type="protein sequence ID" value="MBB6714582.1"/>
    <property type="molecule type" value="Genomic_DNA"/>
</dbReference>
<proteinExistence type="predicted"/>
<dbReference type="GO" id="GO:0016740">
    <property type="term" value="F:transferase activity"/>
    <property type="evidence" value="ECO:0007669"/>
    <property type="project" value="UniProtKB-KW"/>
</dbReference>
<dbReference type="Proteomes" id="UP000198597">
    <property type="component" value="Unassembled WGS sequence"/>
</dbReference>
<dbReference type="InterPro" id="IPR041633">
    <property type="entry name" value="Polbeta"/>
</dbReference>
<dbReference type="PANTHER" id="PTHR43852">
    <property type="entry name" value="NUCLEOTIDYLTRANSFERASE"/>
    <property type="match status" value="1"/>
</dbReference>
<dbReference type="InterPro" id="IPR043519">
    <property type="entry name" value="NT_sf"/>
</dbReference>
<dbReference type="Gene3D" id="3.30.460.10">
    <property type="entry name" value="Beta Polymerase, domain 2"/>
    <property type="match status" value="1"/>
</dbReference>
<evidence type="ECO:0000313" key="5">
    <source>
        <dbReference type="Proteomes" id="UP000585258"/>
    </source>
</evidence>
<gene>
    <name evidence="2" type="ORF">H7E68_07545</name>
    <name evidence="3" type="ORF">SAMN04488529_11517</name>
</gene>
<dbReference type="EMBL" id="FNJM01000015">
    <property type="protein sequence ID" value="SDP75193.1"/>
    <property type="molecule type" value="Genomic_DNA"/>
</dbReference>
<sequence length="123" mass="14454">MDLTDIIDIVVKKYNIDCIGLFGSRARNDHNEYSDYDLFIIAHIDLDTELILESEFETLLNAPVDLISLSKDTDVILLKNIMNDSVILYNQNDKYEKLYSFVENFFIENHDFLKLREHDLIYG</sequence>
<protein>
    <submittedName>
        <fullName evidence="2">Nucleotidyltransferase domain-containing protein</fullName>
    </submittedName>
    <submittedName>
        <fullName evidence="3">Predicted nucleotidyltransferase</fullName>
    </submittedName>
</protein>
<dbReference type="SUPFAM" id="SSF81301">
    <property type="entry name" value="Nucleotidyltransferase"/>
    <property type="match status" value="1"/>
</dbReference>
<evidence type="ECO:0000313" key="3">
    <source>
        <dbReference type="EMBL" id="SDP75193.1"/>
    </source>
</evidence>
<dbReference type="CDD" id="cd05403">
    <property type="entry name" value="NT_KNTase_like"/>
    <property type="match status" value="1"/>
</dbReference>
<reference evidence="3 4" key="1">
    <citation type="submission" date="2016-10" db="EMBL/GenBank/DDBJ databases">
        <authorList>
            <person name="de Groot N.N."/>
        </authorList>
    </citation>
    <scope>NUCLEOTIDE SEQUENCE [LARGE SCALE GENOMIC DNA]</scope>
    <source>
        <strain evidence="3 4">DSM 12272</strain>
    </source>
</reference>
<name>A0A1H0V9Z6_9CLOT</name>
<evidence type="ECO:0000259" key="1">
    <source>
        <dbReference type="Pfam" id="PF18765"/>
    </source>
</evidence>
<evidence type="ECO:0000313" key="2">
    <source>
        <dbReference type="EMBL" id="MBB6714582.1"/>
    </source>
</evidence>